<dbReference type="Pfam" id="PF13401">
    <property type="entry name" value="AAA_22"/>
    <property type="match status" value="1"/>
</dbReference>
<sequence>MTTATTMISPSIARIRALQPAHRLLKADRIAHMNGRYIGLKRDESLAYDLDAQETSIAVSEIGKFSRPDKRRIIAVLGESGAGKTTALFEHINQRPAMLPYVDDDGNEFDPVLSFTNPSPNTPLLFALEGLHALKFPIRKKLQENEAWQVFRDALKARRVHWVFVDEAQHAIDTANVIEITKIANAFKNLVQMPDWPVRLILAGVEPLGSFLTIKQLTNRHTVVHFEKMKDAVGIATIQHAAKTIITEHASLKTALHNDPEFIHRLAHAGEHDFGTVTQIIRAATEIAIWDDDVVVTDEHFKKAYSHFSGCGPLDNIFSVAHWSEITPRLAKLREADRLWQKEHPRHAKVLGL</sequence>
<accession>A0A1B1C795</accession>
<reference evidence="2 3" key="1">
    <citation type="submission" date="2016-06" db="EMBL/GenBank/DDBJ databases">
        <title>Microsymbionts genomes from the relict species Vavilovia formosa.</title>
        <authorList>
            <person name="Chirak E."/>
            <person name="Kimeklis A."/>
            <person name="Andronov E."/>
        </authorList>
    </citation>
    <scope>NUCLEOTIDE SEQUENCE [LARGE SCALE GENOMIC DNA]</scope>
    <source>
        <strain evidence="2 3">Vaf10</strain>
    </source>
</reference>
<name>A0A1B1C795_RHILE</name>
<evidence type="ECO:0000313" key="3">
    <source>
        <dbReference type="Proteomes" id="UP000092691"/>
    </source>
</evidence>
<dbReference type="AlphaFoldDB" id="A0A1B1C795"/>
<dbReference type="OrthoDB" id="5288220at2"/>
<protein>
    <recommendedName>
        <fullName evidence="1">ORC1/DEAH AAA+ ATPase domain-containing protein</fullName>
    </recommendedName>
</protein>
<proteinExistence type="predicted"/>
<evidence type="ECO:0000259" key="1">
    <source>
        <dbReference type="Pfam" id="PF13401"/>
    </source>
</evidence>
<dbReference type="Proteomes" id="UP000092691">
    <property type="component" value="Chromosome"/>
</dbReference>
<evidence type="ECO:0000313" key="2">
    <source>
        <dbReference type="EMBL" id="ANP85611.1"/>
    </source>
</evidence>
<dbReference type="EMBL" id="CP016286">
    <property type="protein sequence ID" value="ANP85611.1"/>
    <property type="molecule type" value="Genomic_DNA"/>
</dbReference>
<dbReference type="GO" id="GO:0016887">
    <property type="term" value="F:ATP hydrolysis activity"/>
    <property type="evidence" value="ECO:0007669"/>
    <property type="project" value="InterPro"/>
</dbReference>
<feature type="domain" description="ORC1/DEAH AAA+ ATPase" evidence="1">
    <location>
        <begin position="70"/>
        <end position="206"/>
    </location>
</feature>
<dbReference type="SUPFAM" id="SSF52540">
    <property type="entry name" value="P-loop containing nucleoside triphosphate hydrolases"/>
    <property type="match status" value="1"/>
</dbReference>
<dbReference type="RefSeq" id="WP_065279985.1">
    <property type="nucleotide sequence ID" value="NZ_CP016286.1"/>
</dbReference>
<gene>
    <name evidence="2" type="ORF">BA011_07600</name>
</gene>
<organism evidence="2 3">
    <name type="scientific">Rhizobium leguminosarum</name>
    <dbReference type="NCBI Taxonomy" id="384"/>
    <lineage>
        <taxon>Bacteria</taxon>
        <taxon>Pseudomonadati</taxon>
        <taxon>Pseudomonadota</taxon>
        <taxon>Alphaproteobacteria</taxon>
        <taxon>Hyphomicrobiales</taxon>
        <taxon>Rhizobiaceae</taxon>
        <taxon>Rhizobium/Agrobacterium group</taxon>
        <taxon>Rhizobium</taxon>
    </lineage>
</organism>
<dbReference type="InterPro" id="IPR049945">
    <property type="entry name" value="AAA_22"/>
</dbReference>
<dbReference type="InterPro" id="IPR027417">
    <property type="entry name" value="P-loop_NTPase"/>
</dbReference>